<dbReference type="InterPro" id="IPR036721">
    <property type="entry name" value="RCK_C_sf"/>
</dbReference>
<proteinExistence type="predicted"/>
<dbReference type="Gene3D" id="3.30.70.1450">
    <property type="entry name" value="Regulator of K+ conductance, C-terminal domain"/>
    <property type="match status" value="1"/>
</dbReference>
<sequence>MHFVIMGCGRVGSALAHELDGMGHTVSVIDLDDKAFRKLGHGFSGEVVKGVGFDRDVLVEAGIERALAFAAVSSGDNSNILAARVARETFGVENVVARIYDPRRAEVYERLGIPTVATVAWSTSQMLRRLLPAGAVEEWRDPSGALAIAEVHVDSAWIGQRVTRLGDSAGATIAFVTRYGEAVLPTADMVVQENDLVHVVYRVADRERVESVFGSAPGGH</sequence>
<protein>
    <submittedName>
        <fullName evidence="3">Unannotated protein</fullName>
    </submittedName>
</protein>
<evidence type="ECO:0000259" key="1">
    <source>
        <dbReference type="PROSITE" id="PS51201"/>
    </source>
</evidence>
<evidence type="ECO:0000259" key="2">
    <source>
        <dbReference type="PROSITE" id="PS51202"/>
    </source>
</evidence>
<evidence type="ECO:0000313" key="3">
    <source>
        <dbReference type="EMBL" id="CAB4934857.1"/>
    </source>
</evidence>
<dbReference type="InterPro" id="IPR036291">
    <property type="entry name" value="NAD(P)-bd_dom_sf"/>
</dbReference>
<dbReference type="Pfam" id="PF02254">
    <property type="entry name" value="TrkA_N"/>
    <property type="match status" value="1"/>
</dbReference>
<dbReference type="PANTHER" id="PTHR43833">
    <property type="entry name" value="POTASSIUM CHANNEL PROTEIN 2-RELATED-RELATED"/>
    <property type="match status" value="1"/>
</dbReference>
<dbReference type="InterPro" id="IPR003148">
    <property type="entry name" value="RCK_N"/>
</dbReference>
<dbReference type="Gene3D" id="3.40.50.720">
    <property type="entry name" value="NAD(P)-binding Rossmann-like Domain"/>
    <property type="match status" value="1"/>
</dbReference>
<dbReference type="EMBL" id="CAFBOZ010000052">
    <property type="protein sequence ID" value="CAB4998613.1"/>
    <property type="molecule type" value="Genomic_DNA"/>
</dbReference>
<organism evidence="3">
    <name type="scientific">freshwater metagenome</name>
    <dbReference type="NCBI Taxonomy" id="449393"/>
    <lineage>
        <taxon>unclassified sequences</taxon>
        <taxon>metagenomes</taxon>
        <taxon>ecological metagenomes</taxon>
    </lineage>
</organism>
<dbReference type="SUPFAM" id="SSF116726">
    <property type="entry name" value="TrkA C-terminal domain-like"/>
    <property type="match status" value="1"/>
</dbReference>
<dbReference type="EMBL" id="CAFBNF010000032">
    <property type="protein sequence ID" value="CAB4934857.1"/>
    <property type="molecule type" value="Genomic_DNA"/>
</dbReference>
<dbReference type="PANTHER" id="PTHR43833:SF8">
    <property type="entry name" value="TRK SYSTEM POTASSIUM UPTAKE PROTEIN TRKA"/>
    <property type="match status" value="1"/>
</dbReference>
<evidence type="ECO:0000313" key="4">
    <source>
        <dbReference type="EMBL" id="CAB4998613.1"/>
    </source>
</evidence>
<dbReference type="GO" id="GO:0006813">
    <property type="term" value="P:potassium ion transport"/>
    <property type="evidence" value="ECO:0007669"/>
    <property type="project" value="InterPro"/>
</dbReference>
<feature type="domain" description="RCK C-terminal" evidence="2">
    <location>
        <begin position="134"/>
        <end position="215"/>
    </location>
</feature>
<dbReference type="PROSITE" id="PS51201">
    <property type="entry name" value="RCK_N"/>
    <property type="match status" value="1"/>
</dbReference>
<name>A0A6J7IX48_9ZZZZ</name>
<dbReference type="Pfam" id="PF02080">
    <property type="entry name" value="TrkA_C"/>
    <property type="match status" value="1"/>
</dbReference>
<feature type="domain" description="RCK N-terminal" evidence="1">
    <location>
        <begin position="1"/>
        <end position="118"/>
    </location>
</feature>
<reference evidence="3" key="1">
    <citation type="submission" date="2020-05" db="EMBL/GenBank/DDBJ databases">
        <authorList>
            <person name="Chiriac C."/>
            <person name="Salcher M."/>
            <person name="Ghai R."/>
            <person name="Kavagutti S V."/>
        </authorList>
    </citation>
    <scope>NUCLEOTIDE SEQUENCE</scope>
</reference>
<accession>A0A6J7IX48</accession>
<dbReference type="SUPFAM" id="SSF51735">
    <property type="entry name" value="NAD(P)-binding Rossmann-fold domains"/>
    <property type="match status" value="1"/>
</dbReference>
<dbReference type="AlphaFoldDB" id="A0A6J7IX48"/>
<dbReference type="InterPro" id="IPR050721">
    <property type="entry name" value="Trk_Ktr_HKT_K-transport"/>
</dbReference>
<gene>
    <name evidence="3" type="ORF">UFOPK3773_00466</name>
    <name evidence="4" type="ORF">UFOPK3992_00493</name>
</gene>
<dbReference type="PROSITE" id="PS51202">
    <property type="entry name" value="RCK_C"/>
    <property type="match status" value="1"/>
</dbReference>
<dbReference type="GO" id="GO:0008324">
    <property type="term" value="F:monoatomic cation transmembrane transporter activity"/>
    <property type="evidence" value="ECO:0007669"/>
    <property type="project" value="InterPro"/>
</dbReference>
<dbReference type="InterPro" id="IPR006037">
    <property type="entry name" value="RCK_C"/>
</dbReference>